<dbReference type="OrthoDB" id="5679686at2"/>
<gene>
    <name evidence="2" type="ORF">GTS_27870</name>
</gene>
<dbReference type="AlphaFoldDB" id="A0A4D4J6P1"/>
<comment type="caution">
    <text evidence="2">The sequence shown here is derived from an EMBL/GenBank/DDBJ whole genome shotgun (WGS) entry which is preliminary data.</text>
</comment>
<dbReference type="InterPro" id="IPR029044">
    <property type="entry name" value="Nucleotide-diphossugar_trans"/>
</dbReference>
<dbReference type="Gene3D" id="3.90.550.10">
    <property type="entry name" value="Spore Coat Polysaccharide Biosynthesis Protein SpsA, Chain A"/>
    <property type="match status" value="1"/>
</dbReference>
<keyword evidence="3" id="KW-1185">Reference proteome</keyword>
<dbReference type="PANTHER" id="PTHR46656:SF3">
    <property type="entry name" value="PUTATIVE-RELATED"/>
    <property type="match status" value="1"/>
</dbReference>
<organism evidence="2 3">
    <name type="scientific">Gandjariella thermophila</name>
    <dbReference type="NCBI Taxonomy" id="1931992"/>
    <lineage>
        <taxon>Bacteria</taxon>
        <taxon>Bacillati</taxon>
        <taxon>Actinomycetota</taxon>
        <taxon>Actinomycetes</taxon>
        <taxon>Pseudonocardiales</taxon>
        <taxon>Pseudonocardiaceae</taxon>
        <taxon>Gandjariella</taxon>
    </lineage>
</organism>
<dbReference type="PANTHER" id="PTHR46656">
    <property type="entry name" value="PUTATIVE-RELATED"/>
    <property type="match status" value="1"/>
</dbReference>
<dbReference type="Pfam" id="PF20706">
    <property type="entry name" value="GT4-conflict"/>
    <property type="match status" value="1"/>
</dbReference>
<evidence type="ECO:0000313" key="2">
    <source>
        <dbReference type="EMBL" id="GDY31154.1"/>
    </source>
</evidence>
<dbReference type="InterPro" id="IPR029063">
    <property type="entry name" value="SAM-dependent_MTases_sf"/>
</dbReference>
<name>A0A4D4J6P1_9PSEU</name>
<dbReference type="Pfam" id="PF05050">
    <property type="entry name" value="Methyltransf_21"/>
    <property type="match status" value="1"/>
</dbReference>
<protein>
    <recommendedName>
        <fullName evidence="1">Methyltransferase FkbM domain-containing protein</fullName>
    </recommendedName>
</protein>
<evidence type="ECO:0000313" key="3">
    <source>
        <dbReference type="Proteomes" id="UP000298860"/>
    </source>
</evidence>
<proteinExistence type="predicted"/>
<dbReference type="SUPFAM" id="SSF53448">
    <property type="entry name" value="Nucleotide-diphospho-sugar transferases"/>
    <property type="match status" value="1"/>
</dbReference>
<dbReference type="Gene3D" id="3.40.50.150">
    <property type="entry name" value="Vaccinia Virus protein VP39"/>
    <property type="match status" value="1"/>
</dbReference>
<dbReference type="Proteomes" id="UP000298860">
    <property type="component" value="Unassembled WGS sequence"/>
</dbReference>
<dbReference type="Gene3D" id="3.40.50.2000">
    <property type="entry name" value="Glycogen Phosphorylase B"/>
    <property type="match status" value="1"/>
</dbReference>
<dbReference type="InterPro" id="IPR006342">
    <property type="entry name" value="FkbM_mtfrase"/>
</dbReference>
<reference evidence="3" key="1">
    <citation type="submission" date="2019-04" db="EMBL/GenBank/DDBJ databases">
        <title>Draft genome sequence of Pseudonocardiaceae bacterium SL3-2-4.</title>
        <authorList>
            <person name="Ningsih F."/>
            <person name="Yokota A."/>
            <person name="Sakai Y."/>
            <person name="Nanatani K."/>
            <person name="Yabe S."/>
            <person name="Oetari A."/>
            <person name="Sjamsuridzal W."/>
        </authorList>
    </citation>
    <scope>NUCLEOTIDE SEQUENCE [LARGE SCALE GENOMIC DNA]</scope>
    <source>
        <strain evidence="3">SL3-2-4</strain>
    </source>
</reference>
<dbReference type="SUPFAM" id="SSF53335">
    <property type="entry name" value="S-adenosyl-L-methionine-dependent methyltransferases"/>
    <property type="match status" value="1"/>
</dbReference>
<accession>A0A4D4J6P1</accession>
<dbReference type="NCBIfam" id="TIGR01444">
    <property type="entry name" value="fkbM_fam"/>
    <property type="match status" value="1"/>
</dbReference>
<dbReference type="SUPFAM" id="SSF53756">
    <property type="entry name" value="UDP-Glycosyltransferase/glycogen phosphorylase"/>
    <property type="match status" value="1"/>
</dbReference>
<dbReference type="EMBL" id="BJFL01000012">
    <property type="protein sequence ID" value="GDY31154.1"/>
    <property type="molecule type" value="Genomic_DNA"/>
</dbReference>
<feature type="domain" description="Methyltransferase FkbM" evidence="1">
    <location>
        <begin position="1059"/>
        <end position="1223"/>
    </location>
</feature>
<evidence type="ECO:0000259" key="1">
    <source>
        <dbReference type="Pfam" id="PF05050"/>
    </source>
</evidence>
<sequence length="1261" mass="139058">MADNTSGGGAPVILDGAGAPVACTVVARNYLPAARVLARSYLAHHPDHRFVVAVIDADRDKRTERDGFLVVGPAAFDIGAEDYLRMATAYSVTELATAVKPYLLRRLRAEAEVVTYLDPDIQVFAPMRELVELAREHGIVLTPHFLTPLPRDGREPAEAMIMGAGIFNLGFVAVGPGSEPFLDFWAERLRHDAIVAPERQLFTDQRWVDQVPALFGHHVLRDPGFNVAYWNLHEREVERDAGGALTVSGRPLRFFHFSGYRPETPWILTSYCVDRPRTLLSAHPELRALCDAYGALLRESGYAETLDAVPYGFATMPDGTKLTQSMRRLFRDEWVSAERKGKPLPPHPFGADGGAAFRDWLTAPVTPEQANAGLNRWAYAVWQARTDLQLAFPHPCGRDAERFRGWCRTSGAAEEAIAEWALPIEPPTPRAPDDEFGVNVLGYLTAELGVGEMGRLVHDAIERAGVPLVSIVEDRLLPNRAALDSPDTLGEPRFPVSLLCVNADQTAVMLDNHPEVAHRRYRIGLWAWELEEFPASLHEAFRLVDEVWTVSEFCREAIARHSPVPVRAVPVPVRVPDEVPRTGRRPGDPVRFLFAFDFNSVGERKNPWGLVDAFRQAFPDRDDVRLVLKAINGNRNPRAAERLRVKVAGDRRIELVERYLSVAELDQLYASSTCYVSLHRSEGFGLTVAEAMARGMPVIATDYAGTAEFLDHTTGWPVPYRMVEVGPGCAPYDPKAMWAEPDLRAAAAAMRAVADDPEEAARRGRAAREHLLRTRSLDAAARWLRERLEAAYQNWRGRTETPAPTPGSPLRPLHDARQALHWRAEPSAPSRTPLAPALRRAVLRAIDHYDVHQRRVMGALVDGVERTVGNLLDRLTSVEAQLRATQQAAARAERAADAVSALQRTVDELRMGAPGTALALHNLEADVAAVREALTVESAAREAGLVNAQQLADHVDALRMRVEETDKKTFEMFVDRDRRIDTDEQALRQLRRDLAAVHQAAAQVHAPLPPGAEAVVCDAGVLLVPRDDVFLPWLAYHRSWETGEADLMAELAGGRTFLDIGAHIGYHTLRLLRRCPELPRVVAVEANPANAELLRRNVAVNLPAEIAERVAVLPVAAWDAEGTVRLVQVEADNSGDHRVLPSGDAGVEVPAVRLGSRPEVAGDPVGLVKVDLQGRDHRALAGLVDVLRRDRPHVVCEFCPSAIDELGDDPADVLAAYRKLGYHPVPVSDDGPVRGDHTDDALITGARESTTGFLTLWLRPD</sequence>